<accession>A0A8D9DFZ5</accession>
<dbReference type="AlphaFoldDB" id="A0A8D9DFZ5"/>
<evidence type="ECO:0000256" key="1">
    <source>
        <dbReference type="SAM" id="Phobius"/>
    </source>
</evidence>
<reference evidence="2 3" key="1">
    <citation type="submission" date="2021-07" db="EMBL/GenBank/DDBJ databases">
        <authorList>
            <consortium name="Genoscope - CEA"/>
            <person name="William W."/>
        </authorList>
    </citation>
    <scope>NUCLEOTIDE SEQUENCE [LARGE SCALE GENOMIC DNA]</scope>
</reference>
<evidence type="ECO:0000313" key="3">
    <source>
        <dbReference type="Proteomes" id="UP000694005"/>
    </source>
</evidence>
<dbReference type="Proteomes" id="UP000694005">
    <property type="component" value="Chromosome A05"/>
</dbReference>
<keyword evidence="1" id="KW-1133">Transmembrane helix</keyword>
<feature type="transmembrane region" description="Helical" evidence="1">
    <location>
        <begin position="20"/>
        <end position="43"/>
    </location>
</feature>
<name>A0A8D9DFZ5_BRACM</name>
<protein>
    <submittedName>
        <fullName evidence="2">Uncharacterized protein</fullName>
    </submittedName>
</protein>
<keyword evidence="1" id="KW-0812">Transmembrane</keyword>
<organism evidence="2 3">
    <name type="scientific">Brassica campestris</name>
    <name type="common">Field mustard</name>
    <dbReference type="NCBI Taxonomy" id="3711"/>
    <lineage>
        <taxon>Eukaryota</taxon>
        <taxon>Viridiplantae</taxon>
        <taxon>Streptophyta</taxon>
        <taxon>Embryophyta</taxon>
        <taxon>Tracheophyta</taxon>
        <taxon>Spermatophyta</taxon>
        <taxon>Magnoliopsida</taxon>
        <taxon>eudicotyledons</taxon>
        <taxon>Gunneridae</taxon>
        <taxon>Pentapetalae</taxon>
        <taxon>rosids</taxon>
        <taxon>malvids</taxon>
        <taxon>Brassicales</taxon>
        <taxon>Brassicaceae</taxon>
        <taxon>Brassiceae</taxon>
        <taxon>Brassica</taxon>
    </lineage>
</organism>
<gene>
    <name evidence="2" type="ORF">BRAPAZ1V2_A05P30980.2</name>
</gene>
<keyword evidence="1" id="KW-0472">Membrane</keyword>
<proteinExistence type="predicted"/>
<dbReference type="Gramene" id="A05p30980.2_BraZ1">
    <property type="protein sequence ID" value="A05p30980.2_BraZ1.CDS"/>
    <property type="gene ID" value="A05g30980.2_BraZ1"/>
</dbReference>
<sequence>MVFVTDDRKVSYNTCQQHVFLFFFFFFFFFFFSFLPLLFSHLLTVEGNRSIRSIGVSLVFSSPSRSVSFLQSPSCPSFSSLVFSDGKGSVSSLQSSLVQSLRPHLLSLLTVGALRDSSQSGAVGASHACCFTEWSSGNTTQDEADVSTRVTELGVEESQTWEWKDHVFIYTLPQVTTNK</sequence>
<dbReference type="EMBL" id="LS974621">
    <property type="protein sequence ID" value="CAG7876577.1"/>
    <property type="molecule type" value="Genomic_DNA"/>
</dbReference>
<evidence type="ECO:0000313" key="2">
    <source>
        <dbReference type="EMBL" id="CAG7876577.1"/>
    </source>
</evidence>